<feature type="region of interest" description="Disordered" evidence="7">
    <location>
        <begin position="1"/>
        <end position="30"/>
    </location>
</feature>
<evidence type="ECO:0000256" key="6">
    <source>
        <dbReference type="ARBA" id="ARBA00023157"/>
    </source>
</evidence>
<feature type="region of interest" description="Disordered" evidence="7">
    <location>
        <begin position="190"/>
        <end position="212"/>
    </location>
</feature>
<dbReference type="InterPro" id="IPR001254">
    <property type="entry name" value="Trypsin_dom"/>
</dbReference>
<accession>A0ABN8Y8K1</accession>
<dbReference type="PROSITE" id="PS00135">
    <property type="entry name" value="TRYPSIN_SER"/>
    <property type="match status" value="1"/>
</dbReference>
<dbReference type="PROSITE" id="PS50240">
    <property type="entry name" value="TRYPSIN_DOM"/>
    <property type="match status" value="1"/>
</dbReference>
<keyword evidence="1" id="KW-0645">Protease</keyword>
<evidence type="ECO:0000256" key="2">
    <source>
        <dbReference type="ARBA" id="ARBA00022729"/>
    </source>
</evidence>
<dbReference type="InterPro" id="IPR033116">
    <property type="entry name" value="TRYPSIN_SER"/>
</dbReference>
<dbReference type="Proteomes" id="UP001176941">
    <property type="component" value="Chromosome 16"/>
</dbReference>
<feature type="compositionally biased region" description="Low complexity" evidence="7">
    <location>
        <begin position="195"/>
        <end position="212"/>
    </location>
</feature>
<sequence length="212" mass="22966">MFSPDGAQLQPLQEGRPWKTDPRKREEEDGCRARFPFTLGHAAGVSPLLEEAKRLFDELWPGVHLWHLPGFLVLVAVEGGDEHQLKEKASLTLAMGTFPLPPQFTFIRPGRMCWVAGWGKTDVKEPTSSTLQEMKLRIVEPQACSHFPAFDHSLQLCVGHPQSTKSAFKGDSGGPLLCAGVAQGIVSYGQSNAKPLPSSPGSPITGPGSTRS</sequence>
<dbReference type="SUPFAM" id="SSF50494">
    <property type="entry name" value="Trypsin-like serine proteases"/>
    <property type="match status" value="1"/>
</dbReference>
<evidence type="ECO:0000256" key="7">
    <source>
        <dbReference type="SAM" id="MobiDB-lite"/>
    </source>
</evidence>
<evidence type="ECO:0000259" key="8">
    <source>
        <dbReference type="PROSITE" id="PS50240"/>
    </source>
</evidence>
<evidence type="ECO:0000256" key="1">
    <source>
        <dbReference type="ARBA" id="ARBA00022670"/>
    </source>
</evidence>
<protein>
    <recommendedName>
        <fullName evidence="8">Peptidase S1 domain-containing protein</fullName>
    </recommendedName>
</protein>
<keyword evidence="6" id="KW-1015">Disulfide bond</keyword>
<keyword evidence="4" id="KW-0720">Serine protease</keyword>
<evidence type="ECO:0000256" key="3">
    <source>
        <dbReference type="ARBA" id="ARBA00022801"/>
    </source>
</evidence>
<gene>
    <name evidence="9" type="ORF">MRATA1EN1_LOCUS6854</name>
</gene>
<evidence type="ECO:0000256" key="5">
    <source>
        <dbReference type="ARBA" id="ARBA00023145"/>
    </source>
</evidence>
<dbReference type="SMART" id="SM00020">
    <property type="entry name" value="Tryp_SPc"/>
    <property type="match status" value="1"/>
</dbReference>
<dbReference type="Gene3D" id="2.40.10.10">
    <property type="entry name" value="Trypsin-like serine proteases"/>
    <property type="match status" value="2"/>
</dbReference>
<proteinExistence type="predicted"/>
<keyword evidence="3" id="KW-0378">Hydrolase</keyword>
<reference evidence="9" key="1">
    <citation type="submission" date="2023-04" db="EMBL/GenBank/DDBJ databases">
        <authorList>
            <consortium name="ELIXIR-Norway"/>
        </authorList>
    </citation>
    <scope>NUCLEOTIDE SEQUENCE [LARGE SCALE GENOMIC DNA]</scope>
</reference>
<dbReference type="InterPro" id="IPR009003">
    <property type="entry name" value="Peptidase_S1_PA"/>
</dbReference>
<evidence type="ECO:0000313" key="9">
    <source>
        <dbReference type="EMBL" id="CAI9157892.1"/>
    </source>
</evidence>
<dbReference type="Pfam" id="PF00089">
    <property type="entry name" value="Trypsin"/>
    <property type="match status" value="1"/>
</dbReference>
<dbReference type="PANTHER" id="PTHR24271:SF24">
    <property type="entry name" value="CHYMASE"/>
    <property type="match status" value="1"/>
</dbReference>
<name>A0ABN8Y8K1_RANTA</name>
<keyword evidence="2" id="KW-0732">Signal</keyword>
<feature type="domain" description="Peptidase S1" evidence="8">
    <location>
        <begin position="84"/>
        <end position="212"/>
    </location>
</feature>
<dbReference type="EMBL" id="OX459952">
    <property type="protein sequence ID" value="CAI9157892.1"/>
    <property type="molecule type" value="Genomic_DNA"/>
</dbReference>
<evidence type="ECO:0000256" key="4">
    <source>
        <dbReference type="ARBA" id="ARBA00022825"/>
    </source>
</evidence>
<keyword evidence="5" id="KW-0865">Zymogen</keyword>
<organism evidence="9 10">
    <name type="scientific">Rangifer tarandus platyrhynchus</name>
    <name type="common">Svalbard reindeer</name>
    <dbReference type="NCBI Taxonomy" id="3082113"/>
    <lineage>
        <taxon>Eukaryota</taxon>
        <taxon>Metazoa</taxon>
        <taxon>Chordata</taxon>
        <taxon>Craniata</taxon>
        <taxon>Vertebrata</taxon>
        <taxon>Euteleostomi</taxon>
        <taxon>Mammalia</taxon>
        <taxon>Eutheria</taxon>
        <taxon>Laurasiatheria</taxon>
        <taxon>Artiodactyla</taxon>
        <taxon>Ruminantia</taxon>
        <taxon>Pecora</taxon>
        <taxon>Cervidae</taxon>
        <taxon>Odocoileinae</taxon>
        <taxon>Rangifer</taxon>
    </lineage>
</organism>
<keyword evidence="10" id="KW-1185">Reference proteome</keyword>
<evidence type="ECO:0000313" key="10">
    <source>
        <dbReference type="Proteomes" id="UP001176941"/>
    </source>
</evidence>
<feature type="compositionally biased region" description="Basic and acidic residues" evidence="7">
    <location>
        <begin position="16"/>
        <end position="30"/>
    </location>
</feature>
<dbReference type="PANTHER" id="PTHR24271">
    <property type="entry name" value="KALLIKREIN-RELATED"/>
    <property type="match status" value="1"/>
</dbReference>
<dbReference type="InterPro" id="IPR043504">
    <property type="entry name" value="Peptidase_S1_PA_chymotrypsin"/>
</dbReference>